<accession>A0A380EQH8</accession>
<dbReference type="Gene3D" id="3.30.230.40">
    <property type="entry name" value="Imidazole glycerol phosphate dehydratase, domain 1"/>
    <property type="match status" value="1"/>
</dbReference>
<evidence type="ECO:0000313" key="3">
    <source>
        <dbReference type="Proteomes" id="UP000254116"/>
    </source>
</evidence>
<dbReference type="EC" id="4.2.1.19" evidence="2"/>
<sequence>MIYQKQRNTAETQLNISISDDQSPSHINTGVGF</sequence>
<evidence type="ECO:0000256" key="1">
    <source>
        <dbReference type="SAM" id="MobiDB-lite"/>
    </source>
</evidence>
<keyword evidence="2" id="KW-0456">Lyase</keyword>
<organism evidence="2 3">
    <name type="scientific">Staphylococcus aureus</name>
    <dbReference type="NCBI Taxonomy" id="1280"/>
    <lineage>
        <taxon>Bacteria</taxon>
        <taxon>Bacillati</taxon>
        <taxon>Bacillota</taxon>
        <taxon>Bacilli</taxon>
        <taxon>Bacillales</taxon>
        <taxon>Staphylococcaceae</taxon>
        <taxon>Staphylococcus</taxon>
    </lineage>
</organism>
<dbReference type="GO" id="GO:0004424">
    <property type="term" value="F:imidazoleglycerol-phosphate dehydratase activity"/>
    <property type="evidence" value="ECO:0007669"/>
    <property type="project" value="UniProtKB-EC"/>
</dbReference>
<evidence type="ECO:0000313" key="2">
    <source>
        <dbReference type="EMBL" id="SUL38129.1"/>
    </source>
</evidence>
<dbReference type="AlphaFoldDB" id="A0A380EQH8"/>
<dbReference type="InterPro" id="IPR038494">
    <property type="entry name" value="IGPD_sf"/>
</dbReference>
<dbReference type="EMBL" id="UHBY01000003">
    <property type="protein sequence ID" value="SUL38129.1"/>
    <property type="molecule type" value="Genomic_DNA"/>
</dbReference>
<reference evidence="2 3" key="1">
    <citation type="submission" date="2018-06" db="EMBL/GenBank/DDBJ databases">
        <authorList>
            <consortium name="Pathogen Informatics"/>
            <person name="Doyle S."/>
        </authorList>
    </citation>
    <scope>NUCLEOTIDE SEQUENCE [LARGE SCALE GENOMIC DNA]</scope>
    <source>
        <strain evidence="2 3">NCTC10702</strain>
    </source>
</reference>
<gene>
    <name evidence="2" type="primary">hisB_2</name>
    <name evidence="2" type="ORF">NCTC10702_04149</name>
</gene>
<name>A0A380EQH8_STAAU</name>
<protein>
    <submittedName>
        <fullName evidence="2">Imidazoleglycerol-phosphate dehydratase</fullName>
        <ecNumber evidence="2">4.2.1.19</ecNumber>
    </submittedName>
</protein>
<dbReference type="Proteomes" id="UP000254116">
    <property type="component" value="Unassembled WGS sequence"/>
</dbReference>
<feature type="region of interest" description="Disordered" evidence="1">
    <location>
        <begin position="1"/>
        <end position="33"/>
    </location>
</feature>
<proteinExistence type="predicted"/>